<protein>
    <recommendedName>
        <fullName evidence="2">Helix-hairpin-helix DNA-binding motif class 1 domain-containing protein</fullName>
    </recommendedName>
</protein>
<dbReference type="GO" id="GO:0015628">
    <property type="term" value="P:protein secretion by the type II secretion system"/>
    <property type="evidence" value="ECO:0007669"/>
    <property type="project" value="TreeGrafter"/>
</dbReference>
<feature type="domain" description="Helix-hairpin-helix DNA-binding motif class 1" evidence="2">
    <location>
        <begin position="60"/>
        <end position="79"/>
    </location>
</feature>
<reference evidence="3" key="1">
    <citation type="submission" date="2020-12" db="EMBL/GenBank/DDBJ databases">
        <title>Desulfobium dissulfuricans gen. nov., sp. nov., a novel mesophilic, sulfate-reducing bacterium isolated from a deep-sea hydrothermal vent.</title>
        <authorList>
            <person name="Hashimoto Y."/>
            <person name="Tame A."/>
            <person name="Sawayama S."/>
            <person name="Miyazaki J."/>
            <person name="Takai K."/>
            <person name="Nakagawa S."/>
        </authorList>
    </citation>
    <scope>NUCLEOTIDE SEQUENCE</scope>
    <source>
        <strain evidence="3">GF1</strain>
    </source>
</reference>
<dbReference type="GO" id="GO:0015627">
    <property type="term" value="C:type II protein secretion system complex"/>
    <property type="evidence" value="ECO:0007669"/>
    <property type="project" value="TreeGrafter"/>
</dbReference>
<dbReference type="EMBL" id="AP024233">
    <property type="protein sequence ID" value="BCO07704.1"/>
    <property type="molecule type" value="Genomic_DNA"/>
</dbReference>
<dbReference type="GO" id="GO:0003677">
    <property type="term" value="F:DNA binding"/>
    <property type="evidence" value="ECO:0007669"/>
    <property type="project" value="InterPro"/>
</dbReference>
<dbReference type="SUPFAM" id="SSF47781">
    <property type="entry name" value="RuvA domain 2-like"/>
    <property type="match status" value="1"/>
</dbReference>
<dbReference type="Proteomes" id="UP001063350">
    <property type="component" value="Chromosome"/>
</dbReference>
<dbReference type="InterPro" id="IPR051675">
    <property type="entry name" value="Endo/Exo/Phosphatase_dom_1"/>
</dbReference>
<dbReference type="PANTHER" id="PTHR21180">
    <property type="entry name" value="ENDONUCLEASE/EXONUCLEASE/PHOSPHATASE FAMILY DOMAIN-CONTAINING PROTEIN 1"/>
    <property type="match status" value="1"/>
</dbReference>
<feature type="signal peptide" evidence="1">
    <location>
        <begin position="1"/>
        <end position="20"/>
    </location>
</feature>
<dbReference type="InterPro" id="IPR004509">
    <property type="entry name" value="Competence_ComEA_HhH"/>
</dbReference>
<dbReference type="Pfam" id="PF12836">
    <property type="entry name" value="HHH_3"/>
    <property type="match status" value="1"/>
</dbReference>
<dbReference type="InterPro" id="IPR003583">
    <property type="entry name" value="Hlx-hairpin-Hlx_DNA-bd_motif"/>
</dbReference>
<keyword evidence="4" id="KW-1185">Reference proteome</keyword>
<dbReference type="NCBIfam" id="TIGR00426">
    <property type="entry name" value="competence protein ComEA helix-hairpin-helix repeat region"/>
    <property type="match status" value="1"/>
</dbReference>
<dbReference type="AlphaFoldDB" id="A0A915TYR9"/>
<dbReference type="Gene3D" id="1.10.150.280">
    <property type="entry name" value="AF1531-like domain"/>
    <property type="match status" value="1"/>
</dbReference>
<evidence type="ECO:0000313" key="3">
    <source>
        <dbReference type="EMBL" id="BCO07704.1"/>
    </source>
</evidence>
<dbReference type="GO" id="GO:0006281">
    <property type="term" value="P:DNA repair"/>
    <property type="evidence" value="ECO:0007669"/>
    <property type="project" value="InterPro"/>
</dbReference>
<keyword evidence="1" id="KW-0732">Signal</keyword>
<gene>
    <name evidence="3" type="ORF">GF1_00800</name>
</gene>
<dbReference type="SMART" id="SM00278">
    <property type="entry name" value="HhH1"/>
    <property type="match status" value="2"/>
</dbReference>
<dbReference type="PANTHER" id="PTHR21180:SF32">
    <property type="entry name" value="ENDONUCLEASE_EXONUCLEASE_PHOSPHATASE FAMILY DOMAIN-CONTAINING PROTEIN 1"/>
    <property type="match status" value="1"/>
</dbReference>
<proteinExistence type="predicted"/>
<feature type="chain" id="PRO_5037748487" description="Helix-hairpin-helix DNA-binding motif class 1 domain-containing protein" evidence="1">
    <location>
        <begin position="21"/>
        <end position="84"/>
    </location>
</feature>
<accession>A0A915TYR9</accession>
<evidence type="ECO:0000259" key="2">
    <source>
        <dbReference type="SMART" id="SM00278"/>
    </source>
</evidence>
<dbReference type="KEGG" id="ddu:GF1_00800"/>
<organism evidence="3 4">
    <name type="scientific">Desulfolithobacter dissulfuricans</name>
    <dbReference type="NCBI Taxonomy" id="2795293"/>
    <lineage>
        <taxon>Bacteria</taxon>
        <taxon>Pseudomonadati</taxon>
        <taxon>Thermodesulfobacteriota</taxon>
        <taxon>Desulfobulbia</taxon>
        <taxon>Desulfobulbales</taxon>
        <taxon>Desulfobulbaceae</taxon>
        <taxon>Desulfolithobacter</taxon>
    </lineage>
</organism>
<sequence length="84" mass="9255">MKRICLALVLLLFLATAAFAKVNINSADAKELATLPGIGKAKAEAIIRYRQEKGNFKTIEDLIKVKGIGKKIIKKIEDEVTVEE</sequence>
<name>A0A915TYR9_9BACT</name>
<dbReference type="InterPro" id="IPR010994">
    <property type="entry name" value="RuvA_2-like"/>
</dbReference>
<evidence type="ECO:0000256" key="1">
    <source>
        <dbReference type="SAM" id="SignalP"/>
    </source>
</evidence>
<evidence type="ECO:0000313" key="4">
    <source>
        <dbReference type="Proteomes" id="UP001063350"/>
    </source>
</evidence>
<dbReference type="RefSeq" id="WP_267927651.1">
    <property type="nucleotide sequence ID" value="NZ_AP024233.1"/>
</dbReference>
<feature type="domain" description="Helix-hairpin-helix DNA-binding motif class 1" evidence="2">
    <location>
        <begin position="30"/>
        <end position="49"/>
    </location>
</feature>